<dbReference type="EMBL" id="KB908911">
    <property type="protein sequence ID" value="EOB15476.1"/>
    <property type="molecule type" value="Genomic_DNA"/>
</dbReference>
<gene>
    <name evidence="5" type="ORF">NBO_3g0027</name>
</gene>
<evidence type="ECO:0000256" key="1">
    <source>
        <dbReference type="ARBA" id="ARBA00022723"/>
    </source>
</evidence>
<reference evidence="5 6" key="1">
    <citation type="journal article" date="2013" name="BMC Genomics">
        <title>Comparative genomics of parasitic silkworm microsporidia reveal an association between genome expansion and host adaptation.</title>
        <authorList>
            <person name="Pan G."/>
            <person name="Xu J."/>
            <person name="Li T."/>
            <person name="Xia Q."/>
            <person name="Liu S.L."/>
            <person name="Zhang G."/>
            <person name="Li S."/>
            <person name="Li C."/>
            <person name="Liu H."/>
            <person name="Yang L."/>
            <person name="Liu T."/>
            <person name="Zhang X."/>
            <person name="Wu Z."/>
            <person name="Fan W."/>
            <person name="Dang X."/>
            <person name="Xiang H."/>
            <person name="Tao M."/>
            <person name="Li Y."/>
            <person name="Hu J."/>
            <person name="Li Z."/>
            <person name="Lin L."/>
            <person name="Luo J."/>
            <person name="Geng L."/>
            <person name="Wang L."/>
            <person name="Long M."/>
            <person name="Wan Y."/>
            <person name="He N."/>
            <person name="Zhang Z."/>
            <person name="Lu C."/>
            <person name="Keeling P.J."/>
            <person name="Wang J."/>
            <person name="Xiang Z."/>
            <person name="Zhou Z."/>
        </authorList>
    </citation>
    <scope>NUCLEOTIDE SEQUENCE [LARGE SCALE GENOMIC DNA]</scope>
    <source>
        <strain evidence="6">CQ1 / CVCC 102059</strain>
    </source>
</reference>
<name>R0KX63_NOSB1</name>
<keyword evidence="5" id="KW-0687">Ribonucleoprotein</keyword>
<accession>R0KX63</accession>
<keyword evidence="1" id="KW-0479">Metal-binding</keyword>
<evidence type="ECO:0000313" key="5">
    <source>
        <dbReference type="EMBL" id="EOB15476.1"/>
    </source>
</evidence>
<dbReference type="GO" id="GO:1990904">
    <property type="term" value="C:ribonucleoprotein complex"/>
    <property type="evidence" value="ECO:0007669"/>
    <property type="project" value="UniProtKB-KW"/>
</dbReference>
<dbReference type="HOGENOM" id="CLU_164885_0_0_1"/>
<proteinExistence type="predicted"/>
<dbReference type="InterPro" id="IPR013085">
    <property type="entry name" value="U1-CZ_Znf_C2H2"/>
</dbReference>
<dbReference type="Proteomes" id="UP000016927">
    <property type="component" value="Unassembled WGS sequence"/>
</dbReference>
<dbReference type="Pfam" id="PF06220">
    <property type="entry name" value="zf-U1"/>
    <property type="match status" value="1"/>
</dbReference>
<dbReference type="SUPFAM" id="SSF57667">
    <property type="entry name" value="beta-beta-alpha zinc fingers"/>
    <property type="match status" value="1"/>
</dbReference>
<sequence>MKRYFCVFCNKKLLVANYKARKMHNNGTKHKQMVRTHYLEILEDEKIRKELEILHKGIKNRNVNKKDIVKPSLIEFKMPPMTFPKDFKIPPCPLNFRLPFGFDFENKSNFNPNLNEAIKRINAHKN</sequence>
<keyword evidence="6" id="KW-1185">Reference proteome</keyword>
<dbReference type="GO" id="GO:0008270">
    <property type="term" value="F:zinc ion binding"/>
    <property type="evidence" value="ECO:0007669"/>
    <property type="project" value="UniProtKB-KW"/>
</dbReference>
<organism evidence="5 6">
    <name type="scientific">Nosema bombycis (strain CQ1 / CVCC 102059)</name>
    <name type="common">Microsporidian parasite</name>
    <name type="synonym">Pebrine of silkworm</name>
    <dbReference type="NCBI Taxonomy" id="578461"/>
    <lineage>
        <taxon>Eukaryota</taxon>
        <taxon>Fungi</taxon>
        <taxon>Fungi incertae sedis</taxon>
        <taxon>Microsporidia</taxon>
        <taxon>Nosematidae</taxon>
        <taxon>Nosema</taxon>
    </lineage>
</organism>
<evidence type="ECO:0000259" key="4">
    <source>
        <dbReference type="Pfam" id="PF06220"/>
    </source>
</evidence>
<feature type="domain" description="U1-C C2H2-type zinc finger" evidence="4">
    <location>
        <begin position="1"/>
        <end position="38"/>
    </location>
</feature>
<keyword evidence="3" id="KW-0862">Zinc</keyword>
<dbReference type="OrthoDB" id="2417221at2759"/>
<dbReference type="Gene3D" id="3.30.160.60">
    <property type="entry name" value="Classic Zinc Finger"/>
    <property type="match status" value="1"/>
</dbReference>
<evidence type="ECO:0000256" key="3">
    <source>
        <dbReference type="ARBA" id="ARBA00022833"/>
    </source>
</evidence>
<evidence type="ECO:0000313" key="6">
    <source>
        <dbReference type="Proteomes" id="UP000016927"/>
    </source>
</evidence>
<evidence type="ECO:0000256" key="2">
    <source>
        <dbReference type="ARBA" id="ARBA00022771"/>
    </source>
</evidence>
<dbReference type="VEuPathDB" id="MicrosporidiaDB:NBO_3g0027"/>
<dbReference type="STRING" id="578461.R0KX63"/>
<dbReference type="InterPro" id="IPR036236">
    <property type="entry name" value="Znf_C2H2_sf"/>
</dbReference>
<dbReference type="OMA" id="MPKYFCP"/>
<protein>
    <submittedName>
        <fullName evidence="5">U1 small nuclear ribonucleoprotein</fullName>
    </submittedName>
</protein>
<keyword evidence="2" id="KW-0863">Zinc-finger</keyword>
<dbReference type="AlphaFoldDB" id="R0KX63"/>